<name>A0A842I9P1_9RHOB</name>
<comment type="caution">
    <text evidence="5">The sequence shown here is derived from an EMBL/GenBank/DDBJ whole genome shotgun (WGS) entry which is preliminary data.</text>
</comment>
<proteinExistence type="inferred from homology"/>
<evidence type="ECO:0000313" key="5">
    <source>
        <dbReference type="EMBL" id="MBC2836133.1"/>
    </source>
</evidence>
<evidence type="ECO:0000259" key="4">
    <source>
        <dbReference type="SMART" id="SM00822"/>
    </source>
</evidence>
<dbReference type="PRINTS" id="PR00081">
    <property type="entry name" value="GDHRDH"/>
</dbReference>
<dbReference type="SMART" id="SM00822">
    <property type="entry name" value="PKS_KR"/>
    <property type="match status" value="1"/>
</dbReference>
<dbReference type="InterPro" id="IPR002347">
    <property type="entry name" value="SDR_fam"/>
</dbReference>
<dbReference type="Proteomes" id="UP000555411">
    <property type="component" value="Unassembled WGS sequence"/>
</dbReference>
<dbReference type="PANTHER" id="PTHR43669:SF3">
    <property type="entry name" value="ALCOHOL DEHYDROGENASE, PUTATIVE (AFU_ORTHOLOGUE AFUA_3G03445)-RELATED"/>
    <property type="match status" value="1"/>
</dbReference>
<evidence type="ECO:0000256" key="3">
    <source>
        <dbReference type="RuleBase" id="RU000363"/>
    </source>
</evidence>
<dbReference type="PANTHER" id="PTHR43669">
    <property type="entry name" value="5-KETO-D-GLUCONATE 5-REDUCTASE"/>
    <property type="match status" value="1"/>
</dbReference>
<dbReference type="InterPro" id="IPR036291">
    <property type="entry name" value="NAD(P)-bd_dom_sf"/>
</dbReference>
<dbReference type="CDD" id="cd05233">
    <property type="entry name" value="SDR_c"/>
    <property type="match status" value="1"/>
</dbReference>
<sequence>MGMQGKVVVITGASRGIGAAAAREFAAAGAKLALLARSGGEIAALADELGPEAMALPCDVAEWTSVRGAVAAVVARFGRIDVMVNNAGVIEPIARLADAEAGDFGRAVDINLKGVFHGMKAVIPQMRAQGAGTVITVSSGAAVNPLEGWGGYCSSKAGALMLTRVADVEERPNGLRVLGLSPGTVATGMQVTIRASGVNAVSRLDPSAHIPAEWAAKALVWMCGAAADPWLGADVSLREERVRRAVGLIA</sequence>
<gene>
    <name evidence="5" type="ORF">H7F16_11510</name>
</gene>
<accession>A0A842I9P1</accession>
<keyword evidence="6" id="KW-1185">Reference proteome</keyword>
<evidence type="ECO:0000256" key="1">
    <source>
        <dbReference type="ARBA" id="ARBA00006484"/>
    </source>
</evidence>
<protein>
    <submittedName>
        <fullName evidence="5">SDR family NAD(P)-dependent oxidoreductase</fullName>
    </submittedName>
</protein>
<dbReference type="EMBL" id="JACLQD010000003">
    <property type="protein sequence ID" value="MBC2836133.1"/>
    <property type="molecule type" value="Genomic_DNA"/>
</dbReference>
<dbReference type="Gene3D" id="3.40.50.720">
    <property type="entry name" value="NAD(P)-binding Rossmann-like Domain"/>
    <property type="match status" value="1"/>
</dbReference>
<dbReference type="AlphaFoldDB" id="A0A842I9P1"/>
<dbReference type="InterPro" id="IPR057326">
    <property type="entry name" value="KR_dom"/>
</dbReference>
<dbReference type="SUPFAM" id="SSF51735">
    <property type="entry name" value="NAD(P)-binding Rossmann-fold domains"/>
    <property type="match status" value="1"/>
</dbReference>
<dbReference type="Pfam" id="PF00106">
    <property type="entry name" value="adh_short"/>
    <property type="match status" value="1"/>
</dbReference>
<feature type="domain" description="Ketoreductase" evidence="4">
    <location>
        <begin position="6"/>
        <end position="183"/>
    </location>
</feature>
<evidence type="ECO:0000256" key="2">
    <source>
        <dbReference type="ARBA" id="ARBA00023002"/>
    </source>
</evidence>
<organism evidence="5 6">
    <name type="scientific">Paragemmobacter straminiformis</name>
    <dbReference type="NCBI Taxonomy" id="2045119"/>
    <lineage>
        <taxon>Bacteria</taxon>
        <taxon>Pseudomonadati</taxon>
        <taxon>Pseudomonadota</taxon>
        <taxon>Alphaproteobacteria</taxon>
        <taxon>Rhodobacterales</taxon>
        <taxon>Paracoccaceae</taxon>
        <taxon>Paragemmobacter</taxon>
    </lineage>
</organism>
<dbReference type="GO" id="GO:0016491">
    <property type="term" value="F:oxidoreductase activity"/>
    <property type="evidence" value="ECO:0007669"/>
    <property type="project" value="UniProtKB-KW"/>
</dbReference>
<evidence type="ECO:0000313" key="6">
    <source>
        <dbReference type="Proteomes" id="UP000555411"/>
    </source>
</evidence>
<comment type="similarity">
    <text evidence="1 3">Belongs to the short-chain dehydrogenases/reductases (SDR) family.</text>
</comment>
<dbReference type="PRINTS" id="PR00080">
    <property type="entry name" value="SDRFAMILY"/>
</dbReference>
<keyword evidence="2" id="KW-0560">Oxidoreductase</keyword>
<reference evidence="5 6" key="1">
    <citation type="journal article" date="2017" name="Int. J. Syst. Evol. Microbiol.">
        <title>Gemmobacter straminiformis sp. nov., isolated from an artificial fountain.</title>
        <authorList>
            <person name="Kang J.Y."/>
            <person name="Kim M.J."/>
            <person name="Chun J."/>
            <person name="Son K.P."/>
            <person name="Jahng K.Y."/>
        </authorList>
    </citation>
    <scope>NUCLEOTIDE SEQUENCE [LARGE SCALE GENOMIC DNA]</scope>
    <source>
        <strain evidence="5 6">CAM-8</strain>
    </source>
</reference>